<name>A0ABD0KNJ7_9CAEN</name>
<dbReference type="Proteomes" id="UP001519460">
    <property type="component" value="Unassembled WGS sequence"/>
</dbReference>
<organism evidence="2 3">
    <name type="scientific">Batillaria attramentaria</name>
    <dbReference type="NCBI Taxonomy" id="370345"/>
    <lineage>
        <taxon>Eukaryota</taxon>
        <taxon>Metazoa</taxon>
        <taxon>Spiralia</taxon>
        <taxon>Lophotrochozoa</taxon>
        <taxon>Mollusca</taxon>
        <taxon>Gastropoda</taxon>
        <taxon>Caenogastropoda</taxon>
        <taxon>Sorbeoconcha</taxon>
        <taxon>Cerithioidea</taxon>
        <taxon>Batillariidae</taxon>
        <taxon>Batillaria</taxon>
    </lineage>
</organism>
<sequence>MQTSTPSVLHADFAEASPVARSSLAATVPPPQSRTPADRPHRQSVVCFTVLAAKAGTERPTLSSKDRAHSENRPRLWTDDRLSEMQTSLTVLWARQSD</sequence>
<dbReference type="EMBL" id="JACVVK020000148">
    <property type="protein sequence ID" value="KAK7488674.1"/>
    <property type="molecule type" value="Genomic_DNA"/>
</dbReference>
<feature type="compositionally biased region" description="Basic and acidic residues" evidence="1">
    <location>
        <begin position="64"/>
        <end position="81"/>
    </location>
</feature>
<reference evidence="2 3" key="1">
    <citation type="journal article" date="2023" name="Sci. Data">
        <title>Genome assembly of the Korean intertidal mud-creeper Batillaria attramentaria.</title>
        <authorList>
            <person name="Patra A.K."/>
            <person name="Ho P.T."/>
            <person name="Jun S."/>
            <person name="Lee S.J."/>
            <person name="Kim Y."/>
            <person name="Won Y.J."/>
        </authorList>
    </citation>
    <scope>NUCLEOTIDE SEQUENCE [LARGE SCALE GENOMIC DNA]</scope>
    <source>
        <strain evidence="2">Wonlab-2016</strain>
    </source>
</reference>
<proteinExistence type="predicted"/>
<evidence type="ECO:0000256" key="1">
    <source>
        <dbReference type="SAM" id="MobiDB-lite"/>
    </source>
</evidence>
<comment type="caution">
    <text evidence="2">The sequence shown here is derived from an EMBL/GenBank/DDBJ whole genome shotgun (WGS) entry which is preliminary data.</text>
</comment>
<evidence type="ECO:0000313" key="2">
    <source>
        <dbReference type="EMBL" id="KAK7488674.1"/>
    </source>
</evidence>
<evidence type="ECO:0000313" key="3">
    <source>
        <dbReference type="Proteomes" id="UP001519460"/>
    </source>
</evidence>
<accession>A0ABD0KNJ7</accession>
<keyword evidence="3" id="KW-1185">Reference proteome</keyword>
<dbReference type="AlphaFoldDB" id="A0ABD0KNJ7"/>
<feature type="region of interest" description="Disordered" evidence="1">
    <location>
        <begin position="57"/>
        <end position="81"/>
    </location>
</feature>
<protein>
    <submittedName>
        <fullName evidence="2">Uncharacterized protein</fullName>
    </submittedName>
</protein>
<gene>
    <name evidence="2" type="ORF">BaRGS_00020127</name>
</gene>
<feature type="region of interest" description="Disordered" evidence="1">
    <location>
        <begin position="19"/>
        <end position="43"/>
    </location>
</feature>